<protein>
    <submittedName>
        <fullName evidence="1">Uncharacterized protein</fullName>
    </submittedName>
</protein>
<organism evidence="1">
    <name type="scientific">viral metagenome</name>
    <dbReference type="NCBI Taxonomy" id="1070528"/>
    <lineage>
        <taxon>unclassified sequences</taxon>
        <taxon>metagenomes</taxon>
        <taxon>organismal metagenomes</taxon>
    </lineage>
</organism>
<accession>A0A6C0LEG1</accession>
<sequence>MLFTSYHYQGRYNKSCIIFIRDEDIINVYVIYYYDDEERVLSLIMTEEKMMEYPQLYKKYVVSIMLTEDPTRLSETETGYYISKRTICENLYITKDYNSKSTYMFEYPEILRDLSADAEIRENMHIINNCIMIRDCLIAELIEEESKKIERELCYVENDVRMMKVASLYINKIVPENFPEDLKNAIHANIVSS</sequence>
<proteinExistence type="predicted"/>
<reference evidence="1" key="1">
    <citation type="journal article" date="2020" name="Nature">
        <title>Giant virus diversity and host interactions through global metagenomics.</title>
        <authorList>
            <person name="Schulz F."/>
            <person name="Roux S."/>
            <person name="Paez-Espino D."/>
            <person name="Jungbluth S."/>
            <person name="Walsh D.A."/>
            <person name="Denef V.J."/>
            <person name="McMahon K.D."/>
            <person name="Konstantinidis K.T."/>
            <person name="Eloe-Fadrosh E.A."/>
            <person name="Kyrpides N.C."/>
            <person name="Woyke T."/>
        </authorList>
    </citation>
    <scope>NUCLEOTIDE SEQUENCE</scope>
    <source>
        <strain evidence="1">GVMAG-M-3300027769-26</strain>
    </source>
</reference>
<evidence type="ECO:0000313" key="1">
    <source>
        <dbReference type="EMBL" id="QHU27954.1"/>
    </source>
</evidence>
<dbReference type="EMBL" id="MN740466">
    <property type="protein sequence ID" value="QHU27954.1"/>
    <property type="molecule type" value="Genomic_DNA"/>
</dbReference>
<dbReference type="AlphaFoldDB" id="A0A6C0LEG1"/>
<name>A0A6C0LEG1_9ZZZZ</name>